<comment type="caution">
    <text evidence="2">The sequence shown here is derived from an EMBL/GenBank/DDBJ whole genome shotgun (WGS) entry which is preliminary data.</text>
</comment>
<evidence type="ECO:0000313" key="3">
    <source>
        <dbReference type="Proteomes" id="UP001225596"/>
    </source>
</evidence>
<reference evidence="2 3" key="1">
    <citation type="submission" date="2023-08" db="EMBL/GenBank/DDBJ databases">
        <title>Oxalobacteraceae gen .nov., isolated from river sludge outside the plant.</title>
        <authorList>
            <person name="Zhao S.Y."/>
        </authorList>
    </citation>
    <scope>NUCLEOTIDE SEQUENCE [LARGE SCALE GENOMIC DNA]</scope>
    <source>
        <strain evidence="2 3">R-40</strain>
    </source>
</reference>
<accession>A0ABU1BQM8</accession>
<protein>
    <submittedName>
        <fullName evidence="2">Uncharacterized protein</fullName>
    </submittedName>
</protein>
<proteinExistence type="predicted"/>
<organism evidence="2 3">
    <name type="scientific">Keguizhuia sedimenti</name>
    <dbReference type="NCBI Taxonomy" id="3064264"/>
    <lineage>
        <taxon>Bacteria</taxon>
        <taxon>Pseudomonadati</taxon>
        <taxon>Pseudomonadota</taxon>
        <taxon>Betaproteobacteria</taxon>
        <taxon>Burkholderiales</taxon>
        <taxon>Oxalobacteraceae</taxon>
        <taxon>Keguizhuia</taxon>
    </lineage>
</organism>
<sequence>MKTVFMAVVVALIAALFLALFFIPTAAQPETASVPEYTVEKKYETEVQHVGMGANQPL</sequence>
<feature type="chain" id="PRO_5045763228" evidence="1">
    <location>
        <begin position="28"/>
        <end position="58"/>
    </location>
</feature>
<dbReference type="Proteomes" id="UP001225596">
    <property type="component" value="Unassembled WGS sequence"/>
</dbReference>
<keyword evidence="1" id="KW-0732">Signal</keyword>
<evidence type="ECO:0000256" key="1">
    <source>
        <dbReference type="SAM" id="SignalP"/>
    </source>
</evidence>
<feature type="signal peptide" evidence="1">
    <location>
        <begin position="1"/>
        <end position="27"/>
    </location>
</feature>
<name>A0ABU1BQM8_9BURK</name>
<gene>
    <name evidence="2" type="ORF">Q8A64_12165</name>
</gene>
<evidence type="ECO:0000313" key="2">
    <source>
        <dbReference type="EMBL" id="MDQ9171159.1"/>
    </source>
</evidence>
<dbReference type="RefSeq" id="WP_338437094.1">
    <property type="nucleotide sequence ID" value="NZ_JAUYVH010000007.1"/>
</dbReference>
<keyword evidence="3" id="KW-1185">Reference proteome</keyword>
<dbReference type="EMBL" id="JAUYVH010000007">
    <property type="protein sequence ID" value="MDQ9171159.1"/>
    <property type="molecule type" value="Genomic_DNA"/>
</dbReference>